<accession>A0A1V9YV08</accession>
<reference evidence="1 2" key="1">
    <citation type="journal article" date="2014" name="Genome Biol. Evol.">
        <title>The secreted proteins of Achlya hypogyna and Thraustotheca clavata identify the ancestral oomycete secretome and reveal gene acquisitions by horizontal gene transfer.</title>
        <authorList>
            <person name="Misner I."/>
            <person name="Blouin N."/>
            <person name="Leonard G."/>
            <person name="Richards T.A."/>
            <person name="Lane C.E."/>
        </authorList>
    </citation>
    <scope>NUCLEOTIDE SEQUENCE [LARGE SCALE GENOMIC DNA]</scope>
    <source>
        <strain evidence="1 2">ATCC 34112</strain>
    </source>
</reference>
<evidence type="ECO:0000313" key="2">
    <source>
        <dbReference type="Proteomes" id="UP000243217"/>
    </source>
</evidence>
<dbReference type="CDD" id="cd20293">
    <property type="entry name" value="cupin_HutD_N"/>
    <property type="match status" value="1"/>
</dbReference>
<comment type="caution">
    <text evidence="1">The sequence shown here is derived from an EMBL/GenBank/DDBJ whole genome shotgun (WGS) entry which is preliminary data.</text>
</comment>
<dbReference type="Proteomes" id="UP000243217">
    <property type="component" value="Unassembled WGS sequence"/>
</dbReference>
<evidence type="ECO:0000313" key="1">
    <source>
        <dbReference type="EMBL" id="OQR89517.1"/>
    </source>
</evidence>
<organism evidence="1 2">
    <name type="scientific">Thraustotheca clavata</name>
    <dbReference type="NCBI Taxonomy" id="74557"/>
    <lineage>
        <taxon>Eukaryota</taxon>
        <taxon>Sar</taxon>
        <taxon>Stramenopiles</taxon>
        <taxon>Oomycota</taxon>
        <taxon>Saprolegniomycetes</taxon>
        <taxon>Saprolegniales</taxon>
        <taxon>Achlyaceae</taxon>
        <taxon>Thraustotheca</taxon>
    </lineage>
</organism>
<dbReference type="SUPFAM" id="SSF51182">
    <property type="entry name" value="RmlC-like cupins"/>
    <property type="match status" value="1"/>
</dbReference>
<proteinExistence type="predicted"/>
<dbReference type="OrthoDB" id="2142075at2759"/>
<dbReference type="InterPro" id="IPR010282">
    <property type="entry name" value="Uncharacterised_HutD/Ves"/>
</dbReference>
<gene>
    <name evidence="1" type="ORF">THRCLA_09711</name>
</gene>
<keyword evidence="2" id="KW-1185">Reference proteome</keyword>
<dbReference type="Pfam" id="PF05962">
    <property type="entry name" value="HutD"/>
    <property type="match status" value="1"/>
</dbReference>
<dbReference type="InterPro" id="IPR011051">
    <property type="entry name" value="RmlC_Cupin_sf"/>
</dbReference>
<name>A0A1V9YV08_9STRA</name>
<dbReference type="PANTHER" id="PTHR37943:SF1">
    <property type="entry name" value="PROTEIN VES"/>
    <property type="match status" value="1"/>
</dbReference>
<dbReference type="EMBL" id="JNBS01002725">
    <property type="protein sequence ID" value="OQR89517.1"/>
    <property type="molecule type" value="Genomic_DNA"/>
</dbReference>
<dbReference type="InterPro" id="IPR014710">
    <property type="entry name" value="RmlC-like_jellyroll"/>
</dbReference>
<dbReference type="AlphaFoldDB" id="A0A1V9YV08"/>
<dbReference type="PANTHER" id="PTHR37943">
    <property type="entry name" value="PROTEIN VES"/>
    <property type="match status" value="1"/>
</dbReference>
<sequence length="187" mass="20894">MVEWQRATLDEIEPMPWKNGGGQTRQLVAWPQDTEEWTVRVSIADVEQDGPFSSFDGIRRWFTVLAGDGVRLYDEMDICVGDKLYEFDGGLAPSCTLLGEKVQDFNVMYRESDGGELKVSNAQAINSLYAIDARWVGFFTVDGGSLNINGIDSMSVPPMTLVWAENVSVELTFSSYGSHAAYWMLLE</sequence>
<protein>
    <recommendedName>
        <fullName evidence="3">HutD family protein</fullName>
    </recommendedName>
</protein>
<evidence type="ECO:0008006" key="3">
    <source>
        <dbReference type="Google" id="ProtNLM"/>
    </source>
</evidence>
<dbReference type="Gene3D" id="2.60.120.10">
    <property type="entry name" value="Jelly Rolls"/>
    <property type="match status" value="1"/>
</dbReference>